<dbReference type="Proteomes" id="UP000236721">
    <property type="component" value="Unassembled WGS sequence"/>
</dbReference>
<reference evidence="8" key="1">
    <citation type="submission" date="2016-10" db="EMBL/GenBank/DDBJ databases">
        <authorList>
            <person name="Varghese N."/>
            <person name="Submissions S."/>
        </authorList>
    </citation>
    <scope>NUCLEOTIDE SEQUENCE [LARGE SCALE GENOMIC DNA]</scope>
    <source>
        <strain evidence="8">CGMCC 1.7062</strain>
    </source>
</reference>
<evidence type="ECO:0000256" key="1">
    <source>
        <dbReference type="ARBA" id="ARBA00004141"/>
    </source>
</evidence>
<dbReference type="AlphaFoldDB" id="A0A1H5Z1M0"/>
<keyword evidence="3 5" id="KW-1133">Transmembrane helix</keyword>
<evidence type="ECO:0000256" key="3">
    <source>
        <dbReference type="ARBA" id="ARBA00022989"/>
    </source>
</evidence>
<keyword evidence="4 5" id="KW-0472">Membrane</keyword>
<feature type="transmembrane region" description="Helical" evidence="5">
    <location>
        <begin position="363"/>
        <end position="384"/>
    </location>
</feature>
<dbReference type="EMBL" id="FNVG01000010">
    <property type="protein sequence ID" value="SEG29505.1"/>
    <property type="molecule type" value="Genomic_DNA"/>
</dbReference>
<feature type="transmembrane region" description="Helical" evidence="5">
    <location>
        <begin position="79"/>
        <end position="98"/>
    </location>
</feature>
<keyword evidence="8" id="KW-1185">Reference proteome</keyword>
<feature type="transmembrane region" description="Helical" evidence="5">
    <location>
        <begin position="212"/>
        <end position="229"/>
    </location>
</feature>
<sequence length="467" mass="50903">MFQTHTSSQAPKHALLSVSLCLLVGGLWILIPHPVIGLIISLAPIAILVVLSQTFWLVTLFIVFSFFRIHEVFPVLYPLKIPLMLSAGALGALLWHTLISQKMKLYWHPCFVWLFIFWGVVVVGVLFAANRGIAMAMFTGTYIKIMIMTVAVAWLITSPRELSRFSFLVVAAGLIVGCVALYNSANGIGLVEGSRVTIGRSFGSMLGDPNDLALVLLFPLAFTVATSTTKGINIPFRLLSLATSVVLFMAILATQSRGGLLGSLAVFGVYAWRIIRSKTVFFSLGGIGAIALYALAGISQRASGGTAEAGIDESAMGRLYAWEAAFKMALDNPLLGVGLDNFYYNYFFYSPHWDGLNHAVHSTWFGVLAETGFTGLVLFIVFVYKLIKCARHTLTVIDNCDRIPPYLTSVSLAVYSGLIGTLVSGTFLTQGFIWPIYILAALTIAVSQIASQFERPQNQHNQQPLSD</sequence>
<dbReference type="InterPro" id="IPR051533">
    <property type="entry name" value="WaaL-like"/>
</dbReference>
<keyword evidence="2 5" id="KW-0812">Transmembrane</keyword>
<evidence type="ECO:0000313" key="7">
    <source>
        <dbReference type="EMBL" id="SEG29505.1"/>
    </source>
</evidence>
<comment type="subcellular location">
    <subcellularLocation>
        <location evidence="1">Membrane</location>
        <topology evidence="1">Multi-pass membrane protein</topology>
    </subcellularLocation>
</comment>
<proteinExistence type="predicted"/>
<dbReference type="GO" id="GO:0016874">
    <property type="term" value="F:ligase activity"/>
    <property type="evidence" value="ECO:0007669"/>
    <property type="project" value="UniProtKB-KW"/>
</dbReference>
<feature type="transmembrane region" description="Helical" evidence="5">
    <location>
        <begin position="38"/>
        <end position="67"/>
    </location>
</feature>
<dbReference type="RefSeq" id="WP_103880573.1">
    <property type="nucleotide sequence ID" value="NZ_FNVG01000010.1"/>
</dbReference>
<dbReference type="GO" id="GO:0016020">
    <property type="term" value="C:membrane"/>
    <property type="evidence" value="ECO:0007669"/>
    <property type="project" value="UniProtKB-SubCell"/>
</dbReference>
<dbReference type="InterPro" id="IPR007016">
    <property type="entry name" value="O-antigen_ligase-rel_domated"/>
</dbReference>
<dbReference type="OrthoDB" id="871774at2"/>
<dbReference type="PANTHER" id="PTHR37422:SF13">
    <property type="entry name" value="LIPOPOLYSACCHARIDE BIOSYNTHESIS PROTEIN PA4999-RELATED"/>
    <property type="match status" value="1"/>
</dbReference>
<gene>
    <name evidence="7" type="ORF">SAMN04488244_110110</name>
</gene>
<feature type="transmembrane region" description="Helical" evidence="5">
    <location>
        <begin position="14"/>
        <end position="31"/>
    </location>
</feature>
<accession>A0A1H5Z1M0</accession>
<feature type="transmembrane region" description="Helical" evidence="5">
    <location>
        <begin position="165"/>
        <end position="185"/>
    </location>
</feature>
<dbReference type="Pfam" id="PF04932">
    <property type="entry name" value="Wzy_C"/>
    <property type="match status" value="1"/>
</dbReference>
<feature type="transmembrane region" description="Helical" evidence="5">
    <location>
        <begin position="110"/>
        <end position="129"/>
    </location>
</feature>
<dbReference type="PANTHER" id="PTHR37422">
    <property type="entry name" value="TEICHURONIC ACID BIOSYNTHESIS PROTEIN TUAE"/>
    <property type="match status" value="1"/>
</dbReference>
<feature type="transmembrane region" description="Helical" evidence="5">
    <location>
        <begin position="280"/>
        <end position="298"/>
    </location>
</feature>
<protein>
    <submittedName>
        <fullName evidence="7">O-antigen ligase</fullName>
    </submittedName>
</protein>
<evidence type="ECO:0000259" key="6">
    <source>
        <dbReference type="Pfam" id="PF04932"/>
    </source>
</evidence>
<feature type="transmembrane region" description="Helical" evidence="5">
    <location>
        <begin position="432"/>
        <end position="450"/>
    </location>
</feature>
<keyword evidence="7" id="KW-0436">Ligase</keyword>
<name>A0A1H5Z1M0_9VIBR</name>
<evidence type="ECO:0000256" key="5">
    <source>
        <dbReference type="SAM" id="Phobius"/>
    </source>
</evidence>
<evidence type="ECO:0000256" key="2">
    <source>
        <dbReference type="ARBA" id="ARBA00022692"/>
    </source>
</evidence>
<organism evidence="7 8">
    <name type="scientific">Vibrio hangzhouensis</name>
    <dbReference type="NCBI Taxonomy" id="462991"/>
    <lineage>
        <taxon>Bacteria</taxon>
        <taxon>Pseudomonadati</taxon>
        <taxon>Pseudomonadota</taxon>
        <taxon>Gammaproteobacteria</taxon>
        <taxon>Vibrionales</taxon>
        <taxon>Vibrionaceae</taxon>
        <taxon>Vibrio</taxon>
    </lineage>
</organism>
<feature type="domain" description="O-antigen ligase-related" evidence="6">
    <location>
        <begin position="243"/>
        <end position="380"/>
    </location>
</feature>
<feature type="transmembrane region" description="Helical" evidence="5">
    <location>
        <begin position="135"/>
        <end position="156"/>
    </location>
</feature>
<evidence type="ECO:0000256" key="4">
    <source>
        <dbReference type="ARBA" id="ARBA00023136"/>
    </source>
</evidence>
<evidence type="ECO:0000313" key="8">
    <source>
        <dbReference type="Proteomes" id="UP000236721"/>
    </source>
</evidence>
<feature type="transmembrane region" description="Helical" evidence="5">
    <location>
        <begin position="405"/>
        <end position="426"/>
    </location>
</feature>